<accession>A0A0F9F964</accession>
<dbReference type="InterPro" id="IPR003837">
    <property type="entry name" value="GatC"/>
</dbReference>
<dbReference type="GO" id="GO:0070681">
    <property type="term" value="P:glutaminyl-tRNAGln biosynthesis via transamidation"/>
    <property type="evidence" value="ECO:0007669"/>
    <property type="project" value="TreeGrafter"/>
</dbReference>
<dbReference type="PANTHER" id="PTHR15004:SF0">
    <property type="entry name" value="GLUTAMYL-TRNA(GLN) AMIDOTRANSFERASE SUBUNIT C, MITOCHONDRIAL"/>
    <property type="match status" value="1"/>
</dbReference>
<dbReference type="EMBL" id="LAZR01024463">
    <property type="protein sequence ID" value="KKL75056.1"/>
    <property type="molecule type" value="Genomic_DNA"/>
</dbReference>
<dbReference type="Gene3D" id="1.10.20.60">
    <property type="entry name" value="Glu-tRNAGln amidotransferase C subunit, N-terminal domain"/>
    <property type="match status" value="1"/>
</dbReference>
<dbReference type="NCBIfam" id="TIGR00135">
    <property type="entry name" value="gatC"/>
    <property type="match status" value="1"/>
</dbReference>
<dbReference type="HAMAP" id="MF_00122">
    <property type="entry name" value="GatC"/>
    <property type="match status" value="1"/>
</dbReference>
<reference evidence="1" key="1">
    <citation type="journal article" date="2015" name="Nature">
        <title>Complex archaea that bridge the gap between prokaryotes and eukaryotes.</title>
        <authorList>
            <person name="Spang A."/>
            <person name="Saw J.H."/>
            <person name="Jorgensen S.L."/>
            <person name="Zaremba-Niedzwiedzka K."/>
            <person name="Martijn J."/>
            <person name="Lind A.E."/>
            <person name="van Eijk R."/>
            <person name="Schleper C."/>
            <person name="Guy L."/>
            <person name="Ettema T.J."/>
        </authorList>
    </citation>
    <scope>NUCLEOTIDE SEQUENCE</scope>
</reference>
<gene>
    <name evidence="1" type="ORF">LCGC14_2058700</name>
</gene>
<comment type="caution">
    <text evidence="1">The sequence shown here is derived from an EMBL/GenBank/DDBJ whole genome shotgun (WGS) entry which is preliminary data.</text>
</comment>
<dbReference type="AlphaFoldDB" id="A0A0F9F964"/>
<protein>
    <recommendedName>
        <fullName evidence="2">Aspartyl/glutamyl-tRNA(Asn/Gln) amidotransferase subunit C</fullName>
    </recommendedName>
</protein>
<name>A0A0F9F964_9ZZZZ</name>
<dbReference type="Pfam" id="PF02686">
    <property type="entry name" value="GatC"/>
    <property type="match status" value="1"/>
</dbReference>
<evidence type="ECO:0000313" key="1">
    <source>
        <dbReference type="EMBL" id="KKL75056.1"/>
    </source>
</evidence>
<proteinExistence type="inferred from homology"/>
<dbReference type="InterPro" id="IPR036113">
    <property type="entry name" value="Asp/Glu-ADT_sf_sub_c"/>
</dbReference>
<dbReference type="SUPFAM" id="SSF141000">
    <property type="entry name" value="Glu-tRNAGln amidotransferase C subunit"/>
    <property type="match status" value="1"/>
</dbReference>
<sequence length="97" mass="11506">MKKEISQEEVRYIAHLARLELKKEEEERLTGQLREILTYVDKLKEVNTEKVPPTSHLFPLKNVFREDKQKNSLPLEKALLNAPQNKRNQFVVPRIIE</sequence>
<dbReference type="PANTHER" id="PTHR15004">
    <property type="entry name" value="GLUTAMYL-TRNA(GLN) AMIDOTRANSFERASE SUBUNIT C, MITOCHONDRIAL"/>
    <property type="match status" value="1"/>
</dbReference>
<evidence type="ECO:0008006" key="2">
    <source>
        <dbReference type="Google" id="ProtNLM"/>
    </source>
</evidence>
<organism evidence="1">
    <name type="scientific">marine sediment metagenome</name>
    <dbReference type="NCBI Taxonomy" id="412755"/>
    <lineage>
        <taxon>unclassified sequences</taxon>
        <taxon>metagenomes</taxon>
        <taxon>ecological metagenomes</taxon>
    </lineage>
</organism>
<dbReference type="GO" id="GO:0006450">
    <property type="term" value="P:regulation of translational fidelity"/>
    <property type="evidence" value="ECO:0007669"/>
    <property type="project" value="InterPro"/>
</dbReference>